<dbReference type="EMBL" id="JAMKFE010000014">
    <property type="protein sequence ID" value="MCM5681784.1"/>
    <property type="molecule type" value="Genomic_DNA"/>
</dbReference>
<dbReference type="InterPro" id="IPR032710">
    <property type="entry name" value="NTF2-like_dom_sf"/>
</dbReference>
<dbReference type="InterPro" id="IPR014284">
    <property type="entry name" value="RNA_pol_sigma-70_dom"/>
</dbReference>
<dbReference type="Pfam" id="PF04542">
    <property type="entry name" value="Sigma70_r2"/>
    <property type="match status" value="1"/>
</dbReference>
<dbReference type="InterPro" id="IPR007627">
    <property type="entry name" value="RNA_pol_sigma70_r2"/>
</dbReference>
<evidence type="ECO:0000313" key="4">
    <source>
        <dbReference type="EMBL" id="MCM5681784.1"/>
    </source>
</evidence>
<dbReference type="SUPFAM" id="SSF88946">
    <property type="entry name" value="Sigma2 domain of RNA polymerase sigma factors"/>
    <property type="match status" value="1"/>
</dbReference>
<comment type="caution">
    <text evidence="4">The sequence shown here is derived from an EMBL/GenBank/DDBJ whole genome shotgun (WGS) entry which is preliminary data.</text>
</comment>
<gene>
    <name evidence="4" type="primary">sigJ</name>
    <name evidence="4" type="ORF">M8A51_19830</name>
</gene>
<dbReference type="InterPro" id="IPR013249">
    <property type="entry name" value="RNA_pol_sigma70_r4_t2"/>
</dbReference>
<sequence length="299" mass="33740">MPDVLADTSFQPHYRYLRALAYRMLGSRAEAEDVVQDAWLRWQSADRSQVENARAFLSRTVTHLCLDRLQSARLRREQYVGVWLPEPLVDEAMDFHPGPDVATEHAQDVSIAFMLALERLSTLERAAFLLHDVFDLDFDEIGRRLQRSPAAVRQLASRARQHVKTDYARREVQAEEGARLLQAFGTALARGDVEELAKLLVEDAEFLSDGGGLVAAVPRPLQGAERVAKALVGFAKLVDWSRVRFRSVDINGLHGWLLHDVDGTPIQTLALRPGPDGRVADIYIMRNPQKLQHLRQPPE</sequence>
<dbReference type="InterPro" id="IPR013325">
    <property type="entry name" value="RNA_pol_sigma_r2"/>
</dbReference>
<feature type="domain" description="RNA polymerase sigma-70 region 2" evidence="2">
    <location>
        <begin position="10"/>
        <end position="73"/>
    </location>
</feature>
<feature type="domain" description="RNA polymerase sigma factor 70 region 4 type 2" evidence="3">
    <location>
        <begin position="112"/>
        <end position="162"/>
    </location>
</feature>
<comment type="subunit">
    <text evidence="1">Interacts transiently with the RNA polymerase catalytic core formed by RpoA, RpoB, RpoC and RpoZ (2 alpha, 1 beta, 1 beta' and 1 omega subunit) to form the RNA polymerase holoenzyme that can initiate transcription.</text>
</comment>
<dbReference type="InterPro" id="IPR036388">
    <property type="entry name" value="WH-like_DNA-bd_sf"/>
</dbReference>
<dbReference type="RefSeq" id="WP_251780267.1">
    <property type="nucleotide sequence ID" value="NZ_JAMKFE010000014.1"/>
</dbReference>
<dbReference type="PANTHER" id="PTHR30173:SF36">
    <property type="entry name" value="ECF RNA POLYMERASE SIGMA FACTOR SIGJ"/>
    <property type="match status" value="1"/>
</dbReference>
<dbReference type="Gene3D" id="1.10.10.10">
    <property type="entry name" value="Winged helix-like DNA-binding domain superfamily/Winged helix DNA-binding domain"/>
    <property type="match status" value="1"/>
</dbReference>
<dbReference type="Gene3D" id="1.10.1740.10">
    <property type="match status" value="1"/>
</dbReference>
<name>A0ABT0YU16_9BURK</name>
<dbReference type="NCBIfam" id="TIGR02937">
    <property type="entry name" value="sigma70-ECF"/>
    <property type="match status" value="1"/>
</dbReference>
<dbReference type="SUPFAM" id="SSF54427">
    <property type="entry name" value="NTF2-like"/>
    <property type="match status" value="1"/>
</dbReference>
<protein>
    <submittedName>
        <fullName evidence="4">RNA polymerase sigma factor SigJ</fullName>
    </submittedName>
</protein>
<dbReference type="NCBIfam" id="NF007214">
    <property type="entry name" value="PRK09636.1"/>
    <property type="match status" value="1"/>
</dbReference>
<reference evidence="4" key="1">
    <citation type="submission" date="2022-05" db="EMBL/GenBank/DDBJ databases">
        <title>Schlegelella sp. nov., isolated from mangrove soil.</title>
        <authorList>
            <person name="Liu Y."/>
            <person name="Ge X."/>
            <person name="Liu W."/>
        </authorList>
    </citation>
    <scope>NUCLEOTIDE SEQUENCE</scope>
    <source>
        <strain evidence="4">S2-27</strain>
    </source>
</reference>
<accession>A0ABT0YU16</accession>
<dbReference type="InterPro" id="IPR013324">
    <property type="entry name" value="RNA_pol_sigma_r3/r4-like"/>
</dbReference>
<keyword evidence="5" id="KW-1185">Reference proteome</keyword>
<evidence type="ECO:0000256" key="1">
    <source>
        <dbReference type="ARBA" id="ARBA00011344"/>
    </source>
</evidence>
<evidence type="ECO:0000259" key="2">
    <source>
        <dbReference type="Pfam" id="PF04542"/>
    </source>
</evidence>
<proteinExistence type="predicted"/>
<evidence type="ECO:0000313" key="5">
    <source>
        <dbReference type="Proteomes" id="UP001165541"/>
    </source>
</evidence>
<dbReference type="Pfam" id="PF08281">
    <property type="entry name" value="Sigma70_r4_2"/>
    <property type="match status" value="1"/>
</dbReference>
<dbReference type="PANTHER" id="PTHR30173">
    <property type="entry name" value="SIGMA 19 FACTOR"/>
    <property type="match status" value="1"/>
</dbReference>
<organism evidence="4 5">
    <name type="scientific">Caldimonas mangrovi</name>
    <dbReference type="NCBI Taxonomy" id="2944811"/>
    <lineage>
        <taxon>Bacteria</taxon>
        <taxon>Pseudomonadati</taxon>
        <taxon>Pseudomonadota</taxon>
        <taxon>Betaproteobacteria</taxon>
        <taxon>Burkholderiales</taxon>
        <taxon>Sphaerotilaceae</taxon>
        <taxon>Caldimonas</taxon>
    </lineage>
</organism>
<evidence type="ECO:0000259" key="3">
    <source>
        <dbReference type="Pfam" id="PF08281"/>
    </source>
</evidence>
<dbReference type="Gene3D" id="3.10.450.50">
    <property type="match status" value="1"/>
</dbReference>
<dbReference type="SUPFAM" id="SSF88659">
    <property type="entry name" value="Sigma3 and sigma4 domains of RNA polymerase sigma factors"/>
    <property type="match status" value="1"/>
</dbReference>
<dbReference type="InterPro" id="IPR052704">
    <property type="entry name" value="ECF_Sigma-70_Domain"/>
</dbReference>
<dbReference type="Proteomes" id="UP001165541">
    <property type="component" value="Unassembled WGS sequence"/>
</dbReference>